<keyword evidence="1" id="KW-0732">Signal</keyword>
<reference evidence="3 4" key="1">
    <citation type="submission" date="2024-06" db="EMBL/GenBank/DDBJ databases">
        <title>Genomic Encyclopedia of Type Strains, Phase IV (KMG-IV): sequencing the most valuable type-strain genomes for metagenomic binning, comparative biology and taxonomic classification.</title>
        <authorList>
            <person name="Goeker M."/>
        </authorList>
    </citation>
    <scope>NUCLEOTIDE SEQUENCE [LARGE SCALE GENOMIC DNA]</scope>
    <source>
        <strain evidence="3 4">DSM 29388</strain>
    </source>
</reference>
<dbReference type="NCBIfam" id="TIGR04183">
    <property type="entry name" value="Por_Secre_tail"/>
    <property type="match status" value="1"/>
</dbReference>
<evidence type="ECO:0000313" key="3">
    <source>
        <dbReference type="EMBL" id="MET3732681.1"/>
    </source>
</evidence>
<dbReference type="Gene3D" id="2.60.40.10">
    <property type="entry name" value="Immunoglobulins"/>
    <property type="match status" value="1"/>
</dbReference>
<dbReference type="InterPro" id="IPR000601">
    <property type="entry name" value="PKD_dom"/>
</dbReference>
<sequence length="416" mass="47418">MKKFYVLIILGWLGMVYSFGQQTKKVLFIGNSYTASNNLPLLIDQMANSTGDDLIYDSNTPSGYTLKQHSSNATTLSKINQGNWDYVVLQDQSQYPSLSDNFVETNVYPYAEALNETILGANSCTETIFYATWGRKNGDAQNCPNWPPVCSYEGMDNLLQERYRFMADENEALLSPVSWVWRYIRENYPNIELYTSDNSHPSLAGSYAAAATFYTILFGKNPIQIPFESGLSPEVAVQLKNAVKEVVFNNMEFWNVGKYDPKAEFTYNETENSGEYQFQNQSNYATEFLWDFGDGATSTEENPIHQYATNGTYTIRLSASNCGIEDSHEIQLEAVLNVSNLEEQMHKVYPNPARNILHIKNLQPKQYWNLFDQEGKLILKHQTNSVAELNHLPSGIYHLIILNATHQFVHQIKIQK</sequence>
<evidence type="ECO:0000259" key="2">
    <source>
        <dbReference type="PROSITE" id="PS50093"/>
    </source>
</evidence>
<dbReference type="EMBL" id="JBEPMO010000017">
    <property type="protein sequence ID" value="MET3732681.1"/>
    <property type="molecule type" value="Genomic_DNA"/>
</dbReference>
<organism evidence="3 4">
    <name type="scientific">Moheibacter stercoris</name>
    <dbReference type="NCBI Taxonomy" id="1628251"/>
    <lineage>
        <taxon>Bacteria</taxon>
        <taxon>Pseudomonadati</taxon>
        <taxon>Bacteroidota</taxon>
        <taxon>Flavobacteriia</taxon>
        <taxon>Flavobacteriales</taxon>
        <taxon>Weeksellaceae</taxon>
        <taxon>Moheibacter</taxon>
    </lineage>
</organism>
<dbReference type="SUPFAM" id="SSF52266">
    <property type="entry name" value="SGNH hydrolase"/>
    <property type="match status" value="1"/>
</dbReference>
<dbReference type="SUPFAM" id="SSF49299">
    <property type="entry name" value="PKD domain"/>
    <property type="match status" value="1"/>
</dbReference>
<dbReference type="RefSeq" id="WP_354510134.1">
    <property type="nucleotide sequence ID" value="NZ_JBEPMO010000017.1"/>
</dbReference>
<dbReference type="InterPro" id="IPR013783">
    <property type="entry name" value="Ig-like_fold"/>
</dbReference>
<dbReference type="Proteomes" id="UP001549146">
    <property type="component" value="Unassembled WGS sequence"/>
</dbReference>
<dbReference type="SMART" id="SM00089">
    <property type="entry name" value="PKD"/>
    <property type="match status" value="1"/>
</dbReference>
<dbReference type="Pfam" id="PF18962">
    <property type="entry name" value="Por_Secre_tail"/>
    <property type="match status" value="1"/>
</dbReference>
<dbReference type="InterPro" id="IPR026444">
    <property type="entry name" value="Secre_tail"/>
</dbReference>
<keyword evidence="4" id="KW-1185">Reference proteome</keyword>
<dbReference type="PROSITE" id="PS50093">
    <property type="entry name" value="PKD"/>
    <property type="match status" value="1"/>
</dbReference>
<evidence type="ECO:0000256" key="1">
    <source>
        <dbReference type="ARBA" id="ARBA00022729"/>
    </source>
</evidence>
<dbReference type="CDD" id="cd00146">
    <property type="entry name" value="PKD"/>
    <property type="match status" value="1"/>
</dbReference>
<dbReference type="InterPro" id="IPR022409">
    <property type="entry name" value="PKD/Chitinase_dom"/>
</dbReference>
<gene>
    <name evidence="3" type="ORF">ABID46_002271</name>
</gene>
<accession>A0ABV2LVV6</accession>
<proteinExistence type="predicted"/>
<comment type="caution">
    <text evidence="3">The sequence shown here is derived from an EMBL/GenBank/DDBJ whole genome shotgun (WGS) entry which is preliminary data.</text>
</comment>
<protein>
    <recommendedName>
        <fullName evidence="2">PKD domain-containing protein</fullName>
    </recommendedName>
</protein>
<name>A0ABV2LVV6_9FLAO</name>
<feature type="domain" description="PKD" evidence="2">
    <location>
        <begin position="288"/>
        <end position="321"/>
    </location>
</feature>
<dbReference type="Gene3D" id="3.40.50.1110">
    <property type="entry name" value="SGNH hydrolase"/>
    <property type="match status" value="1"/>
</dbReference>
<dbReference type="InterPro" id="IPR035986">
    <property type="entry name" value="PKD_dom_sf"/>
</dbReference>
<dbReference type="InterPro" id="IPR036514">
    <property type="entry name" value="SGNH_hydro_sf"/>
</dbReference>
<evidence type="ECO:0000313" key="4">
    <source>
        <dbReference type="Proteomes" id="UP001549146"/>
    </source>
</evidence>
<dbReference type="Pfam" id="PF18911">
    <property type="entry name" value="PKD_4"/>
    <property type="match status" value="1"/>
</dbReference>